<dbReference type="PANTHER" id="PTHR43666">
    <property type="entry name" value="TLDD PROTEIN"/>
    <property type="match status" value="1"/>
</dbReference>
<dbReference type="RefSeq" id="WP_046367357.1">
    <property type="nucleotide sequence ID" value="NZ_BBWV01000001.1"/>
</dbReference>
<dbReference type="GO" id="GO:0008237">
    <property type="term" value="F:metallopeptidase activity"/>
    <property type="evidence" value="ECO:0007669"/>
    <property type="project" value="InterPro"/>
</dbReference>
<name>A0A0E9MUS6_9BACT</name>
<feature type="domain" description="Metalloprotease TldD/E N-terminal" evidence="2">
    <location>
        <begin position="25"/>
        <end position="89"/>
    </location>
</feature>
<dbReference type="Proteomes" id="UP000033121">
    <property type="component" value="Unassembled WGS sequence"/>
</dbReference>
<reference evidence="5 6" key="1">
    <citation type="submission" date="2015-04" db="EMBL/GenBank/DDBJ databases">
        <title>Whole genome shotgun sequence of Flavihumibacter petaseus NBRC 106054.</title>
        <authorList>
            <person name="Miyazawa S."/>
            <person name="Hosoyama A."/>
            <person name="Hashimoto M."/>
            <person name="Noguchi M."/>
            <person name="Tsuchikane K."/>
            <person name="Ohji S."/>
            <person name="Yamazoe A."/>
            <person name="Ichikawa N."/>
            <person name="Kimura A."/>
            <person name="Fujita N."/>
        </authorList>
    </citation>
    <scope>NUCLEOTIDE SEQUENCE [LARGE SCALE GENOMIC DNA]</scope>
    <source>
        <strain evidence="5 6">NBRC 106054</strain>
    </source>
</reference>
<dbReference type="InterPro" id="IPR002510">
    <property type="entry name" value="Metalloprtase-TldD/E_N"/>
</dbReference>
<comment type="caution">
    <text evidence="5">The sequence shown here is derived from an EMBL/GenBank/DDBJ whole genome shotgun (WGS) entry which is preliminary data.</text>
</comment>
<feature type="domain" description="Metalloprotease TldD/E C-terminal" evidence="3">
    <location>
        <begin position="223"/>
        <end position="439"/>
    </location>
</feature>
<gene>
    <name evidence="5" type="ORF">FPE01S_01_05160</name>
</gene>
<protein>
    <submittedName>
        <fullName evidence="5">Peptidase U62 family protein</fullName>
    </submittedName>
</protein>
<comment type="similarity">
    <text evidence="1">Belongs to the peptidase U62 family.</text>
</comment>
<dbReference type="OrthoDB" id="9763230at2"/>
<evidence type="ECO:0000313" key="5">
    <source>
        <dbReference type="EMBL" id="GAO41502.1"/>
    </source>
</evidence>
<dbReference type="Pfam" id="PF01523">
    <property type="entry name" value="PmbA_TldD_1st"/>
    <property type="match status" value="1"/>
</dbReference>
<feature type="domain" description="Metalloprotease TldD/E central" evidence="4">
    <location>
        <begin position="137"/>
        <end position="212"/>
    </location>
</feature>
<sequence>MPLLTQDQARELLKKVLAYSKADECEVNISFGQNANIRYARNAVSTSGSIGQSSLVVSSAYGKKLGIATINEFDDASLEKVVRRSEELAQLAPENPEYMPMLGPQQYAASSKTWDEGTAAIDAKYRADAVEQSLKISKDSGLTAAGFLEDSRGFSAMMNSKGLFAYNTNTRVNFNVTVRTEDGKGSGYASKGFTDVSKLDVAAATSVAAQKAKGSAEARAIEPGKYTVILEPAAAIVLLENLLYSMDARSADEGRSFLSKPGGTTRLGEKLMDERVTIYSDPQNPELPTAPWNGDGRPQEKVTWIDKGSIRNLPYSRFWAQKKGVKAVPFPDGFIMEGGSQSLEQLIAGTEKGVLVTRLWYIREVDPQSLLLTGLTRDGTFYIENGKIKFPIKNFRFNESPVIMLNNLDALGIPQRTVSGESNSHALIPPMRIRDFTFSSLSDAV</sequence>
<dbReference type="Pfam" id="PF19290">
    <property type="entry name" value="PmbA_TldD_2nd"/>
    <property type="match status" value="1"/>
</dbReference>
<dbReference type="Pfam" id="PF19289">
    <property type="entry name" value="PmbA_TldD_3rd"/>
    <property type="match status" value="1"/>
</dbReference>
<evidence type="ECO:0000259" key="2">
    <source>
        <dbReference type="Pfam" id="PF01523"/>
    </source>
</evidence>
<dbReference type="EMBL" id="BBWV01000001">
    <property type="protein sequence ID" value="GAO41502.1"/>
    <property type="molecule type" value="Genomic_DNA"/>
</dbReference>
<organism evidence="5 6">
    <name type="scientific">Flavihumibacter petaseus NBRC 106054</name>
    <dbReference type="NCBI Taxonomy" id="1220578"/>
    <lineage>
        <taxon>Bacteria</taxon>
        <taxon>Pseudomonadati</taxon>
        <taxon>Bacteroidota</taxon>
        <taxon>Chitinophagia</taxon>
        <taxon>Chitinophagales</taxon>
        <taxon>Chitinophagaceae</taxon>
        <taxon>Flavihumibacter</taxon>
    </lineage>
</organism>
<dbReference type="InterPro" id="IPR035068">
    <property type="entry name" value="TldD/PmbA_N"/>
</dbReference>
<accession>A0A0E9MUS6</accession>
<dbReference type="Gene3D" id="3.30.2290.10">
    <property type="entry name" value="PmbA/TldD superfamily"/>
    <property type="match status" value="1"/>
</dbReference>
<dbReference type="InterPro" id="IPR036059">
    <property type="entry name" value="TldD/PmbA_sf"/>
</dbReference>
<evidence type="ECO:0000313" key="6">
    <source>
        <dbReference type="Proteomes" id="UP000033121"/>
    </source>
</evidence>
<dbReference type="AlphaFoldDB" id="A0A0E9MUS6"/>
<evidence type="ECO:0000259" key="4">
    <source>
        <dbReference type="Pfam" id="PF19290"/>
    </source>
</evidence>
<evidence type="ECO:0000256" key="1">
    <source>
        <dbReference type="ARBA" id="ARBA00005836"/>
    </source>
</evidence>
<dbReference type="PANTHER" id="PTHR43666:SF1">
    <property type="entry name" value="CONSERVED PROTEIN"/>
    <property type="match status" value="1"/>
</dbReference>
<dbReference type="InterPro" id="IPR045570">
    <property type="entry name" value="Metalloprtase-TldD/E_cen_dom"/>
</dbReference>
<proteinExistence type="inferred from homology"/>
<dbReference type="STRING" id="1220578.FPE01S_01_05160"/>
<evidence type="ECO:0000259" key="3">
    <source>
        <dbReference type="Pfam" id="PF19289"/>
    </source>
</evidence>
<dbReference type="SUPFAM" id="SSF111283">
    <property type="entry name" value="Putative modulator of DNA gyrase, PmbA/TldD"/>
    <property type="match status" value="1"/>
</dbReference>
<keyword evidence="6" id="KW-1185">Reference proteome</keyword>
<dbReference type="InterPro" id="IPR045569">
    <property type="entry name" value="Metalloprtase-TldD/E_C"/>
</dbReference>
<dbReference type="GO" id="GO:0006508">
    <property type="term" value="P:proteolysis"/>
    <property type="evidence" value="ECO:0007669"/>
    <property type="project" value="InterPro"/>
</dbReference>